<protein>
    <recommendedName>
        <fullName evidence="2">histidine kinase</fullName>
        <ecNumber evidence="2">2.7.13.3</ecNumber>
    </recommendedName>
</protein>
<feature type="domain" description="Response regulatory" evidence="16">
    <location>
        <begin position="1104"/>
        <end position="1219"/>
    </location>
</feature>
<evidence type="ECO:0000256" key="8">
    <source>
        <dbReference type="ARBA" id="ARBA00023012"/>
    </source>
</evidence>
<evidence type="ECO:0000256" key="2">
    <source>
        <dbReference type="ARBA" id="ARBA00012438"/>
    </source>
</evidence>
<evidence type="ECO:0000259" key="16">
    <source>
        <dbReference type="PROSITE" id="PS50110"/>
    </source>
</evidence>
<dbReference type="Pfam" id="PF00512">
    <property type="entry name" value="HisKA"/>
    <property type="match status" value="1"/>
</dbReference>
<name>A0A2T0TYU8_9SPHI</name>
<dbReference type="InterPro" id="IPR036890">
    <property type="entry name" value="HATPase_C_sf"/>
</dbReference>
<dbReference type="SUPFAM" id="SSF52172">
    <property type="entry name" value="CheY-like"/>
    <property type="match status" value="1"/>
</dbReference>
<proteinExistence type="predicted"/>
<evidence type="ECO:0000256" key="12">
    <source>
        <dbReference type="PROSITE-ProRule" id="PRU00169"/>
    </source>
</evidence>
<dbReference type="FunFam" id="2.60.40.10:FF:000791">
    <property type="entry name" value="Two-component system sensor histidine kinase/response regulator"/>
    <property type="match status" value="1"/>
</dbReference>
<dbReference type="GO" id="GO:0005524">
    <property type="term" value="F:ATP binding"/>
    <property type="evidence" value="ECO:0007669"/>
    <property type="project" value="UniProtKB-KW"/>
</dbReference>
<evidence type="ECO:0000256" key="6">
    <source>
        <dbReference type="ARBA" id="ARBA00022777"/>
    </source>
</evidence>
<evidence type="ECO:0000313" key="17">
    <source>
        <dbReference type="EMBL" id="PRY50829.1"/>
    </source>
</evidence>
<keyword evidence="7" id="KW-0067">ATP-binding</keyword>
<keyword evidence="6 17" id="KW-0418">Kinase</keyword>
<accession>A0A2T0TYU8</accession>
<dbReference type="SUPFAM" id="SSF63829">
    <property type="entry name" value="Calcium-dependent phosphotriesterase"/>
    <property type="match status" value="3"/>
</dbReference>
<dbReference type="SUPFAM" id="SSF46689">
    <property type="entry name" value="Homeodomain-like"/>
    <property type="match status" value="1"/>
</dbReference>
<dbReference type="Gene3D" id="2.60.40.10">
    <property type="entry name" value="Immunoglobulins"/>
    <property type="match status" value="1"/>
</dbReference>
<dbReference type="SMART" id="SM00388">
    <property type="entry name" value="HisKA"/>
    <property type="match status" value="1"/>
</dbReference>
<keyword evidence="13" id="KW-0812">Transmembrane</keyword>
<dbReference type="PROSITE" id="PS00041">
    <property type="entry name" value="HTH_ARAC_FAMILY_1"/>
    <property type="match status" value="1"/>
</dbReference>
<keyword evidence="9" id="KW-0805">Transcription regulation</keyword>
<evidence type="ECO:0000256" key="3">
    <source>
        <dbReference type="ARBA" id="ARBA00022553"/>
    </source>
</evidence>
<dbReference type="InterPro" id="IPR005467">
    <property type="entry name" value="His_kinase_dom"/>
</dbReference>
<dbReference type="Pfam" id="PF12833">
    <property type="entry name" value="HTH_18"/>
    <property type="match status" value="1"/>
</dbReference>
<dbReference type="InterPro" id="IPR013783">
    <property type="entry name" value="Ig-like_fold"/>
</dbReference>
<dbReference type="CDD" id="cd17574">
    <property type="entry name" value="REC_OmpR"/>
    <property type="match status" value="1"/>
</dbReference>
<dbReference type="InterPro" id="IPR036097">
    <property type="entry name" value="HisK_dim/P_sf"/>
</dbReference>
<dbReference type="Gene3D" id="1.10.287.130">
    <property type="match status" value="1"/>
</dbReference>
<evidence type="ECO:0000313" key="18">
    <source>
        <dbReference type="Proteomes" id="UP000238034"/>
    </source>
</evidence>
<dbReference type="SUPFAM" id="SSF47384">
    <property type="entry name" value="Homodimeric domain of signal transducing histidine kinase"/>
    <property type="match status" value="1"/>
</dbReference>
<evidence type="ECO:0000256" key="1">
    <source>
        <dbReference type="ARBA" id="ARBA00000085"/>
    </source>
</evidence>
<evidence type="ECO:0000259" key="15">
    <source>
        <dbReference type="PROSITE" id="PS50109"/>
    </source>
</evidence>
<evidence type="ECO:0000259" key="14">
    <source>
        <dbReference type="PROSITE" id="PS01124"/>
    </source>
</evidence>
<reference evidence="17 18" key="1">
    <citation type="submission" date="2018-03" db="EMBL/GenBank/DDBJ databases">
        <title>Genomic Encyclopedia of Type Strains, Phase III (KMG-III): the genomes of soil and plant-associated and newly described type strains.</title>
        <authorList>
            <person name="Whitman W."/>
        </authorList>
    </citation>
    <scope>NUCLEOTIDE SEQUENCE [LARGE SCALE GENOMIC DNA]</scope>
    <source>
        <strain evidence="17 18">CGMCC 1.9313</strain>
    </source>
</reference>
<dbReference type="PRINTS" id="PR00344">
    <property type="entry name" value="BCTRLSENSOR"/>
</dbReference>
<dbReference type="SMART" id="SM00448">
    <property type="entry name" value="REC"/>
    <property type="match status" value="1"/>
</dbReference>
<keyword evidence="3 12" id="KW-0597">Phosphoprotein</keyword>
<feature type="domain" description="Histidine kinase" evidence="15">
    <location>
        <begin position="857"/>
        <end position="1072"/>
    </location>
</feature>
<evidence type="ECO:0000256" key="7">
    <source>
        <dbReference type="ARBA" id="ARBA00022840"/>
    </source>
</evidence>
<dbReference type="InterPro" id="IPR011123">
    <property type="entry name" value="Y_Y_Y"/>
</dbReference>
<dbReference type="PROSITE" id="PS01124">
    <property type="entry name" value="HTH_ARAC_FAMILY_2"/>
    <property type="match status" value="1"/>
</dbReference>
<sequence>MITSTPGSLIRLLLLFLLPSLVFSQENNLNFMNLSSKEGLSSNVVNIIHKDSFGYMWFGSDDGLNRFDGEKFTVYRHKGDDSTSIASNEVLAIYEDRSRNLWIGTGSGLVLYNRKTDSFKNYRETKTMAITAISGDGYGDIWVAGYGGLYVVSSKTGLLAPINFKKKEDREAIRSQPIMNMFFDRRNRMWLGTRRGLYVCQPRGGILQRFLHSEDPSSLSGSSVSAVSEDVKGNIWVGTNNGLSLLKSNGREFVNYRHSAIDKNSLSNNIVYTIASERNGKIWIGTENGLNILNPSTGEISRVEHDGRSRFSLIGKSVKSIFIDKQGVFWVATFRGGVNKYDRNLAFFNLRQSNRFDPAGLSASVVTSFVEAGTNRVYVGTDGGGLNLFDTETGIFRHISLGESAPNALSILAMEKRGSEVWVGTYLNGLYILDTKTGQTRHVKSGNGPDNISGSDIFCMKADSRGNVWIGTNGQGVDRYDGESKTFVHFNRVGIGRDRIQLNGYIRAIEEDAEGNIWIGSNGAGIAVYNPLNRYTKLMNKGNTDLPNDFINCIYAARDGRVWIGTTTGLSSYDQNANKIVTFSEEDGLANGVVYKVMEDENGKIWVSTNKGISSFDPATKRFKNYSSYNGVQRSPFVIGAGLRLSDGRLFFGGTDGFNYFHPKDLYANKSIPKIVLTELKISNQTVKPSEDSPIKEHISVAEVINLDYKQNFSLSFVALNYTSPHESRYSYKLENFDKEWNMVGKSNTAIYTNLDPGEYVFYVKATSDTDEWTSPVKSVKIIVHPPFWLTYYAYAFYLLVAGSILVYVRRAGIRKLKDRFAQEQERLRVKQMIEQERLESERLREFDQLKIKFLTNLSHEFRTPISLIVGPVEQLIQQETNSPRNQQLQMIKRNSRRLLNLVNQLLDFRNIKEKEQKLHATEQDFVVFVREVAESFKDLADRKKINFSFNSEVRSYFTAFDANKIERIFFNLLSNAFKFTLEGGEISLKIQEVEGLQISLSDSGIGMKAEEQEHIFERFFQTETDGSVLNQGSGIGLSIAREFVKLHGGTIQVNSIAGEGSTFIVHLPLSKIQDASIVDEDQTEEETQYNSLPEIAASTALPTILLVEDNEDFRFYLKDNLSAYYRVVEASNGKDGWQKVLSTHPQLVVSDISMPHVSGTELCKKIKADKRTNHIPVILLTALAGEDNQLIGLGTGASDYMTKPFNFEILHIKIRNLLTQSQQLKSAYSKQIKMLTPEPVVESDNEKFLEKILQYIEDNLTSPLLSVEELSRHMGMSRGSLYSKVLEMTGETPVEFIRSVKLDKAAVLLEKSDMNVGQICYSVGFATPNYFARAFKAKFNMLPSEYITLKRRDKAIQIIEK</sequence>
<evidence type="ECO:0000256" key="13">
    <source>
        <dbReference type="SAM" id="Phobius"/>
    </source>
</evidence>
<dbReference type="CDD" id="cd00082">
    <property type="entry name" value="HisKA"/>
    <property type="match status" value="1"/>
</dbReference>
<dbReference type="InterPro" id="IPR009057">
    <property type="entry name" value="Homeodomain-like_sf"/>
</dbReference>
<dbReference type="Gene3D" id="3.40.50.2300">
    <property type="match status" value="1"/>
</dbReference>
<keyword evidence="5" id="KW-0547">Nucleotide-binding</keyword>
<keyword evidence="4" id="KW-0808">Transferase</keyword>
<keyword evidence="10" id="KW-0238">DNA-binding</keyword>
<dbReference type="InterPro" id="IPR011110">
    <property type="entry name" value="Reg_prop"/>
</dbReference>
<dbReference type="SMART" id="SM00342">
    <property type="entry name" value="HTH_ARAC"/>
    <property type="match status" value="1"/>
</dbReference>
<gene>
    <name evidence="17" type="ORF">B0I27_10834</name>
</gene>
<dbReference type="InterPro" id="IPR001789">
    <property type="entry name" value="Sig_transdc_resp-reg_receiver"/>
</dbReference>
<dbReference type="PROSITE" id="PS50109">
    <property type="entry name" value="HIS_KIN"/>
    <property type="match status" value="1"/>
</dbReference>
<keyword evidence="11" id="KW-0804">Transcription</keyword>
<feature type="domain" description="HTH araC/xylS-type" evidence="14">
    <location>
        <begin position="1251"/>
        <end position="1350"/>
    </location>
</feature>
<comment type="caution">
    <text evidence="17">The sequence shown here is derived from an EMBL/GenBank/DDBJ whole genome shotgun (WGS) entry which is preliminary data.</text>
</comment>
<evidence type="ECO:0000256" key="4">
    <source>
        <dbReference type="ARBA" id="ARBA00022679"/>
    </source>
</evidence>
<keyword evidence="13" id="KW-1133">Transmembrane helix</keyword>
<organism evidence="17 18">
    <name type="scientific">Arcticibacter pallidicorallinus</name>
    <dbReference type="NCBI Taxonomy" id="1259464"/>
    <lineage>
        <taxon>Bacteria</taxon>
        <taxon>Pseudomonadati</taxon>
        <taxon>Bacteroidota</taxon>
        <taxon>Sphingobacteriia</taxon>
        <taxon>Sphingobacteriales</taxon>
        <taxon>Sphingobacteriaceae</taxon>
        <taxon>Arcticibacter</taxon>
    </lineage>
</organism>
<dbReference type="FunFam" id="1.10.287.130:FF:000045">
    <property type="entry name" value="Two-component system sensor histidine kinase/response regulator"/>
    <property type="match status" value="1"/>
</dbReference>
<dbReference type="GO" id="GO:0000155">
    <property type="term" value="F:phosphorelay sensor kinase activity"/>
    <property type="evidence" value="ECO:0007669"/>
    <property type="project" value="InterPro"/>
</dbReference>
<comment type="catalytic activity">
    <reaction evidence="1">
        <text>ATP + protein L-histidine = ADP + protein N-phospho-L-histidine.</text>
        <dbReference type="EC" id="2.7.13.3"/>
    </reaction>
</comment>
<dbReference type="InterPro" id="IPR018062">
    <property type="entry name" value="HTH_AraC-typ_CS"/>
</dbReference>
<dbReference type="InterPro" id="IPR018060">
    <property type="entry name" value="HTH_AraC"/>
</dbReference>
<dbReference type="Gene3D" id="2.130.10.10">
    <property type="entry name" value="YVTN repeat-like/Quinoprotein amine dehydrogenase"/>
    <property type="match status" value="2"/>
</dbReference>
<dbReference type="InterPro" id="IPR003661">
    <property type="entry name" value="HisK_dim/P_dom"/>
</dbReference>
<dbReference type="Pfam" id="PF07495">
    <property type="entry name" value="Y_Y_Y"/>
    <property type="match status" value="1"/>
</dbReference>
<evidence type="ECO:0000256" key="9">
    <source>
        <dbReference type="ARBA" id="ARBA00023015"/>
    </source>
</evidence>
<dbReference type="SMART" id="SM00387">
    <property type="entry name" value="HATPase_c"/>
    <property type="match status" value="1"/>
</dbReference>
<dbReference type="GO" id="GO:0043565">
    <property type="term" value="F:sequence-specific DNA binding"/>
    <property type="evidence" value="ECO:0007669"/>
    <property type="project" value="InterPro"/>
</dbReference>
<keyword evidence="13" id="KW-0472">Membrane</keyword>
<dbReference type="Gene3D" id="3.30.565.10">
    <property type="entry name" value="Histidine kinase-like ATPase, C-terminal domain"/>
    <property type="match status" value="1"/>
</dbReference>
<evidence type="ECO:0000256" key="5">
    <source>
        <dbReference type="ARBA" id="ARBA00022741"/>
    </source>
</evidence>
<keyword evidence="18" id="KW-1185">Reference proteome</keyword>
<dbReference type="InterPro" id="IPR011006">
    <property type="entry name" value="CheY-like_superfamily"/>
</dbReference>
<dbReference type="Proteomes" id="UP000238034">
    <property type="component" value="Unassembled WGS sequence"/>
</dbReference>
<dbReference type="InterPro" id="IPR004358">
    <property type="entry name" value="Sig_transdc_His_kin-like_C"/>
</dbReference>
<dbReference type="PROSITE" id="PS50110">
    <property type="entry name" value="RESPONSE_REGULATORY"/>
    <property type="match status" value="1"/>
</dbReference>
<dbReference type="PANTHER" id="PTHR43547:SF2">
    <property type="entry name" value="HYBRID SIGNAL TRANSDUCTION HISTIDINE KINASE C"/>
    <property type="match status" value="1"/>
</dbReference>
<dbReference type="Pfam" id="PF02518">
    <property type="entry name" value="HATPase_c"/>
    <property type="match status" value="1"/>
</dbReference>
<dbReference type="FunFam" id="3.30.565.10:FF:000037">
    <property type="entry name" value="Hybrid sensor histidine kinase/response regulator"/>
    <property type="match status" value="1"/>
</dbReference>
<keyword evidence="8" id="KW-0902">Two-component regulatory system</keyword>
<dbReference type="GO" id="GO:0003700">
    <property type="term" value="F:DNA-binding transcription factor activity"/>
    <property type="evidence" value="ECO:0007669"/>
    <property type="project" value="InterPro"/>
</dbReference>
<dbReference type="EMBL" id="PVTH01000008">
    <property type="protein sequence ID" value="PRY50829.1"/>
    <property type="molecule type" value="Genomic_DNA"/>
</dbReference>
<feature type="transmembrane region" description="Helical" evidence="13">
    <location>
        <begin position="789"/>
        <end position="809"/>
    </location>
</feature>
<dbReference type="InterPro" id="IPR003594">
    <property type="entry name" value="HATPase_dom"/>
</dbReference>
<dbReference type="OrthoDB" id="9809670at2"/>
<feature type="modified residue" description="4-aspartylphosphate" evidence="12">
    <location>
        <position position="1152"/>
    </location>
</feature>
<dbReference type="EC" id="2.7.13.3" evidence="2"/>
<dbReference type="Pfam" id="PF00072">
    <property type="entry name" value="Response_reg"/>
    <property type="match status" value="1"/>
</dbReference>
<evidence type="ECO:0000256" key="11">
    <source>
        <dbReference type="ARBA" id="ARBA00023163"/>
    </source>
</evidence>
<evidence type="ECO:0000256" key="10">
    <source>
        <dbReference type="ARBA" id="ARBA00023125"/>
    </source>
</evidence>
<dbReference type="PANTHER" id="PTHR43547">
    <property type="entry name" value="TWO-COMPONENT HISTIDINE KINASE"/>
    <property type="match status" value="1"/>
</dbReference>
<dbReference type="InterPro" id="IPR015943">
    <property type="entry name" value="WD40/YVTN_repeat-like_dom_sf"/>
</dbReference>
<dbReference type="SUPFAM" id="SSF55874">
    <property type="entry name" value="ATPase domain of HSP90 chaperone/DNA topoisomerase II/histidine kinase"/>
    <property type="match status" value="1"/>
</dbReference>
<dbReference type="Gene3D" id="1.10.10.60">
    <property type="entry name" value="Homeodomain-like"/>
    <property type="match status" value="2"/>
</dbReference>
<dbReference type="Pfam" id="PF07494">
    <property type="entry name" value="Reg_prop"/>
    <property type="match status" value="7"/>
</dbReference>